<dbReference type="InterPro" id="IPR007110">
    <property type="entry name" value="Ig-like_dom"/>
</dbReference>
<dbReference type="GO" id="GO:0002376">
    <property type="term" value="P:immune system process"/>
    <property type="evidence" value="ECO:0007669"/>
    <property type="project" value="UniProtKB-KW"/>
</dbReference>
<sequence length="163" mass="18410">IKRLAHLLFLNPSGIMSDAETTQPNAMESTEEESVRLPCNHSTISGSEYIHWYRQIPHHGPEYLIHGLKDNVTNGMASLTIAKDRKSSTLVLPRVTLRDAAVYYCITRDTHWDRWGCTCTLSAWRGGEGQGGKGSSSCHLKRSLHKNEPEPSRRDVKKKRGKR</sequence>
<name>A0A667FTX9_LYNCA</name>
<dbReference type="InterPro" id="IPR052051">
    <property type="entry name" value="TCR_complex_component"/>
</dbReference>
<dbReference type="InterPro" id="IPR036179">
    <property type="entry name" value="Ig-like_dom_sf"/>
</dbReference>
<evidence type="ECO:0000256" key="2">
    <source>
        <dbReference type="ARBA" id="ARBA00022475"/>
    </source>
</evidence>
<feature type="domain" description="Ig-like" evidence="9">
    <location>
        <begin position="12"/>
        <end position="105"/>
    </location>
</feature>
<keyword evidence="7" id="KW-0325">Glycoprotein</keyword>
<dbReference type="Ensembl" id="ENSLCNT00005006592.1">
    <property type="protein sequence ID" value="ENSLCNP00005005851.1"/>
    <property type="gene ID" value="ENSLCNG00005003920.1"/>
</dbReference>
<comment type="subcellular location">
    <subcellularLocation>
        <location evidence="1">Cell membrane</location>
    </subcellularLocation>
</comment>
<evidence type="ECO:0000256" key="4">
    <source>
        <dbReference type="ARBA" id="ARBA00022859"/>
    </source>
</evidence>
<evidence type="ECO:0000256" key="3">
    <source>
        <dbReference type="ARBA" id="ARBA00022729"/>
    </source>
</evidence>
<reference evidence="10" key="2">
    <citation type="submission" date="2025-09" db="UniProtKB">
        <authorList>
            <consortium name="Ensembl"/>
        </authorList>
    </citation>
    <scope>IDENTIFICATION</scope>
</reference>
<dbReference type="InterPro" id="IPR003599">
    <property type="entry name" value="Ig_sub"/>
</dbReference>
<feature type="region of interest" description="Disordered" evidence="8">
    <location>
        <begin position="127"/>
        <end position="163"/>
    </location>
</feature>
<keyword evidence="2" id="KW-1003">Cell membrane</keyword>
<keyword evidence="11" id="KW-1185">Reference proteome</keyword>
<dbReference type="GO" id="GO:0005886">
    <property type="term" value="C:plasma membrane"/>
    <property type="evidence" value="ECO:0007669"/>
    <property type="project" value="UniProtKB-SubCell"/>
</dbReference>
<keyword evidence="4" id="KW-0391">Immunity</keyword>
<dbReference type="SMART" id="SM00408">
    <property type="entry name" value="IGc2"/>
    <property type="match status" value="1"/>
</dbReference>
<dbReference type="SUPFAM" id="SSF48726">
    <property type="entry name" value="Immunoglobulin"/>
    <property type="match status" value="1"/>
</dbReference>
<evidence type="ECO:0000256" key="6">
    <source>
        <dbReference type="ARBA" id="ARBA00023157"/>
    </source>
</evidence>
<dbReference type="Proteomes" id="UP000472241">
    <property type="component" value="Unplaced"/>
</dbReference>
<evidence type="ECO:0000256" key="5">
    <source>
        <dbReference type="ARBA" id="ARBA00023136"/>
    </source>
</evidence>
<dbReference type="InterPro" id="IPR003598">
    <property type="entry name" value="Ig_sub2"/>
</dbReference>
<protein>
    <recommendedName>
        <fullName evidence="9">Ig-like domain-containing protein</fullName>
    </recommendedName>
</protein>
<accession>A0A667FTX9</accession>
<organism evidence="10 11">
    <name type="scientific">Lynx canadensis</name>
    <name type="common">Canada lynx</name>
    <name type="synonym">Felis canadensis</name>
    <dbReference type="NCBI Taxonomy" id="61383"/>
    <lineage>
        <taxon>Eukaryota</taxon>
        <taxon>Metazoa</taxon>
        <taxon>Chordata</taxon>
        <taxon>Craniata</taxon>
        <taxon>Vertebrata</taxon>
        <taxon>Euteleostomi</taxon>
        <taxon>Mammalia</taxon>
        <taxon>Eutheria</taxon>
        <taxon>Laurasiatheria</taxon>
        <taxon>Carnivora</taxon>
        <taxon>Feliformia</taxon>
        <taxon>Felidae</taxon>
        <taxon>Felinae</taxon>
        <taxon>Lynx</taxon>
    </lineage>
</organism>
<evidence type="ECO:0000313" key="10">
    <source>
        <dbReference type="Ensembl" id="ENSLCNP00005005851.1"/>
    </source>
</evidence>
<dbReference type="AlphaFoldDB" id="A0A667FTX9"/>
<evidence type="ECO:0000256" key="8">
    <source>
        <dbReference type="SAM" id="MobiDB-lite"/>
    </source>
</evidence>
<dbReference type="SMART" id="SM00409">
    <property type="entry name" value="IG"/>
    <property type="match status" value="1"/>
</dbReference>
<dbReference type="PANTHER" id="PTHR19433">
    <property type="entry name" value="T-CELL RECEPTOR ALPHA CHAIN V REGION-RELATED"/>
    <property type="match status" value="1"/>
</dbReference>
<dbReference type="PROSITE" id="PS50835">
    <property type="entry name" value="IG_LIKE"/>
    <property type="match status" value="1"/>
</dbReference>
<reference evidence="10" key="1">
    <citation type="submission" date="2025-08" db="UniProtKB">
        <authorList>
            <consortium name="Ensembl"/>
        </authorList>
    </citation>
    <scope>IDENTIFICATION</scope>
</reference>
<evidence type="ECO:0000256" key="7">
    <source>
        <dbReference type="ARBA" id="ARBA00023180"/>
    </source>
</evidence>
<evidence type="ECO:0000259" key="9">
    <source>
        <dbReference type="PROSITE" id="PS50835"/>
    </source>
</evidence>
<feature type="compositionally biased region" description="Basic and acidic residues" evidence="8">
    <location>
        <begin position="145"/>
        <end position="154"/>
    </location>
</feature>
<dbReference type="InterPro" id="IPR013783">
    <property type="entry name" value="Ig-like_fold"/>
</dbReference>
<proteinExistence type="predicted"/>
<dbReference type="Gene3D" id="2.60.40.10">
    <property type="entry name" value="Immunoglobulins"/>
    <property type="match status" value="1"/>
</dbReference>
<evidence type="ECO:0000256" key="1">
    <source>
        <dbReference type="ARBA" id="ARBA00004236"/>
    </source>
</evidence>
<keyword evidence="5" id="KW-0472">Membrane</keyword>
<dbReference type="Pfam" id="PF07686">
    <property type="entry name" value="V-set"/>
    <property type="match status" value="1"/>
</dbReference>
<dbReference type="PANTHER" id="PTHR19433:SF86">
    <property type="entry name" value="T CELL RECEPTOR ALPHA VARIABLE 26-2"/>
    <property type="match status" value="1"/>
</dbReference>
<evidence type="ECO:0000313" key="11">
    <source>
        <dbReference type="Proteomes" id="UP000472241"/>
    </source>
</evidence>
<dbReference type="GO" id="GO:0009617">
    <property type="term" value="P:response to bacterium"/>
    <property type="evidence" value="ECO:0007669"/>
    <property type="project" value="TreeGrafter"/>
</dbReference>
<keyword evidence="6" id="KW-1015">Disulfide bond</keyword>
<keyword evidence="3" id="KW-0732">Signal</keyword>
<dbReference type="SMART" id="SM00406">
    <property type="entry name" value="IGv"/>
    <property type="match status" value="1"/>
</dbReference>
<dbReference type="InterPro" id="IPR013106">
    <property type="entry name" value="Ig_V-set"/>
</dbReference>